<sequence>MALARVARSSMRRSGGAFGTYRAQEVFCDGVSPYQCSLPSLESVRANNNSSYFSCIKMVNHMSFWSRGMKVTPHYEFRAAEAVAEESDVEYDEPRYPGLEATKPGEKPRVVVLGSGWGACRFLKGLDTKIYNVVCISPRNHMVFTPLLASTCVGTLEFRSVAEPVSQIQAALGKDPNCGFYLASCSGIDTGKHEVYCETVSQGELPRNPYQFKVAYDKLVIAAGAEPVTFGIKGVYEHAYFLREVNHAQEIRKKLLLNLMLAQNPGISEEEKKQLLHCVVIGGGPTGVEFSGELSDFIMKDVRERYSHVKDDIQVTLIEANEILSSFDVGLRQYATNHLTKCGVRLMRGVVKEVQSKKIVLNDGTDVPYGLLVWSTGVGPSKFVKSLNLPKSPGGRIGVDEWMRVPSVEDVFALGDCAGFLEQTGRPVLPALAQVAEREGKFLVELFNKIGKQDGGRASTGKDIPLGDPFVYKHLGSMATVGGYKALVDLRQSKDAKGVSLAGFLSWMIWRSAYLTRVVSWRNRFYVAVNWATTLVFGRDNSRIG</sequence>
<evidence type="ECO:0000256" key="9">
    <source>
        <dbReference type="ARBA" id="ARBA00022857"/>
    </source>
</evidence>
<dbReference type="InterPro" id="IPR054585">
    <property type="entry name" value="NDH2-like_C"/>
</dbReference>
<proteinExistence type="inferred from homology"/>
<keyword evidence="11" id="KW-0560">Oxidoreductase</keyword>
<reference evidence="22 23" key="2">
    <citation type="journal article" date="2019" name="Plant Biotechnol. J.">
        <title>The red bayberry genome and genetic basis of sex determination.</title>
        <authorList>
            <person name="Jia H.M."/>
            <person name="Jia H.J."/>
            <person name="Cai Q.L."/>
            <person name="Wang Y."/>
            <person name="Zhao H.B."/>
            <person name="Yang W.F."/>
            <person name="Wang G.Y."/>
            <person name="Li Y.H."/>
            <person name="Zhan D.L."/>
            <person name="Shen Y.T."/>
            <person name="Niu Q.F."/>
            <person name="Chang L."/>
            <person name="Qiu J."/>
            <person name="Zhao L."/>
            <person name="Xie H.B."/>
            <person name="Fu W.Y."/>
            <person name="Jin J."/>
            <person name="Li X.W."/>
            <person name="Jiao Y."/>
            <person name="Zhou C.C."/>
            <person name="Tu T."/>
            <person name="Chai C.Y."/>
            <person name="Gao J.L."/>
            <person name="Fan L.J."/>
            <person name="van de Weg E."/>
            <person name="Wang J.Y."/>
            <person name="Gao Z.S."/>
        </authorList>
    </citation>
    <scope>NUCLEOTIDE SEQUENCE [LARGE SCALE GENOMIC DNA]</scope>
    <source>
        <tissue evidence="22">Leaves</tissue>
    </source>
</reference>
<keyword evidence="22" id="KW-0830">Ubiquinone</keyword>
<dbReference type="PRINTS" id="PR00368">
    <property type="entry name" value="FADPNR"/>
</dbReference>
<keyword evidence="7" id="KW-0999">Mitochondrion inner membrane</keyword>
<evidence type="ECO:0000313" key="22">
    <source>
        <dbReference type="EMBL" id="KAB1199864.1"/>
    </source>
</evidence>
<evidence type="ECO:0000313" key="21">
    <source>
        <dbReference type="EMBL" id="KAB1199859.1"/>
    </source>
</evidence>
<evidence type="ECO:0000256" key="14">
    <source>
        <dbReference type="ARBA" id="ARBA00023136"/>
    </source>
</evidence>
<evidence type="ECO:0000256" key="13">
    <source>
        <dbReference type="ARBA" id="ARBA00023128"/>
    </source>
</evidence>
<evidence type="ECO:0000256" key="10">
    <source>
        <dbReference type="ARBA" id="ARBA00022946"/>
    </source>
</evidence>
<dbReference type="Gene3D" id="3.50.50.100">
    <property type="match status" value="1"/>
</dbReference>
<dbReference type="InterPro" id="IPR045024">
    <property type="entry name" value="NDH-2"/>
</dbReference>
<evidence type="ECO:0000256" key="16">
    <source>
        <dbReference type="ARBA" id="ARBA00047599"/>
    </source>
</evidence>
<dbReference type="GO" id="GO:0005777">
    <property type="term" value="C:peroxisome"/>
    <property type="evidence" value="ECO:0007669"/>
    <property type="project" value="UniProtKB-SubCell"/>
</dbReference>
<evidence type="ECO:0000256" key="6">
    <source>
        <dbReference type="ARBA" id="ARBA00022630"/>
    </source>
</evidence>
<name>A0A6A1UH33_9ROSI</name>
<dbReference type="AlphaFoldDB" id="A0A6A1UH33"/>
<dbReference type="SUPFAM" id="SSF51905">
    <property type="entry name" value="FAD/NAD(P)-binding domain"/>
    <property type="match status" value="2"/>
</dbReference>
<evidence type="ECO:0000259" key="20">
    <source>
        <dbReference type="Pfam" id="PF22366"/>
    </source>
</evidence>
<accession>A0A6A1UH33</accession>
<keyword evidence="8" id="KW-0274">FAD</keyword>
<dbReference type="Pfam" id="PF07992">
    <property type="entry name" value="Pyr_redox_2"/>
    <property type="match status" value="1"/>
</dbReference>
<dbReference type="Proteomes" id="UP000516437">
    <property type="component" value="Unassembled WGS sequence"/>
</dbReference>
<reference evidence="22" key="1">
    <citation type="submission" date="2018-07" db="EMBL/GenBank/DDBJ databases">
        <authorList>
            <person name="Gao Z.-S."/>
            <person name="Jia H.-M."/>
            <person name="Jia H.-J."/>
            <person name="Cai Q.-L."/>
            <person name="Wang Y."/>
            <person name="Zhao H.-B."/>
        </authorList>
    </citation>
    <scope>NUCLEOTIDE SEQUENCE</scope>
    <source>
        <tissue evidence="22">Leaves</tissue>
    </source>
</reference>
<evidence type="ECO:0000256" key="8">
    <source>
        <dbReference type="ARBA" id="ARBA00022827"/>
    </source>
</evidence>
<comment type="catalytic activity">
    <reaction evidence="16">
        <text>a quinone + NADH + H(+) = a quinol + NAD(+)</text>
        <dbReference type="Rhea" id="RHEA:46160"/>
        <dbReference type="ChEBI" id="CHEBI:15378"/>
        <dbReference type="ChEBI" id="CHEBI:24646"/>
        <dbReference type="ChEBI" id="CHEBI:57540"/>
        <dbReference type="ChEBI" id="CHEBI:57945"/>
        <dbReference type="ChEBI" id="CHEBI:132124"/>
        <dbReference type="EC" id="1.6.5.9"/>
    </reaction>
</comment>
<organism evidence="22 23">
    <name type="scientific">Morella rubra</name>
    <name type="common">Chinese bayberry</name>
    <dbReference type="NCBI Taxonomy" id="262757"/>
    <lineage>
        <taxon>Eukaryota</taxon>
        <taxon>Viridiplantae</taxon>
        <taxon>Streptophyta</taxon>
        <taxon>Embryophyta</taxon>
        <taxon>Tracheophyta</taxon>
        <taxon>Spermatophyta</taxon>
        <taxon>Magnoliopsida</taxon>
        <taxon>eudicotyledons</taxon>
        <taxon>Gunneridae</taxon>
        <taxon>Pentapetalae</taxon>
        <taxon>rosids</taxon>
        <taxon>fabids</taxon>
        <taxon>Fagales</taxon>
        <taxon>Myricaceae</taxon>
        <taxon>Morella</taxon>
    </lineage>
</organism>
<evidence type="ECO:0000259" key="19">
    <source>
        <dbReference type="Pfam" id="PF07992"/>
    </source>
</evidence>
<evidence type="ECO:0000256" key="4">
    <source>
        <dbReference type="ARBA" id="ARBA00005272"/>
    </source>
</evidence>
<evidence type="ECO:0000313" key="23">
    <source>
        <dbReference type="Proteomes" id="UP000516437"/>
    </source>
</evidence>
<feature type="domain" description="External alternative NADH-ubiquinone oxidoreductase-like C-terminal" evidence="20">
    <location>
        <begin position="474"/>
        <end position="540"/>
    </location>
</feature>
<comment type="catalytic activity">
    <reaction evidence="17">
        <text>a ubiquinone + NADH + H(+) = a ubiquinol + NAD(+)</text>
        <dbReference type="Rhea" id="RHEA:23152"/>
        <dbReference type="Rhea" id="RHEA-COMP:9565"/>
        <dbReference type="Rhea" id="RHEA-COMP:9566"/>
        <dbReference type="ChEBI" id="CHEBI:15378"/>
        <dbReference type="ChEBI" id="CHEBI:16389"/>
        <dbReference type="ChEBI" id="CHEBI:17976"/>
        <dbReference type="ChEBI" id="CHEBI:57540"/>
        <dbReference type="ChEBI" id="CHEBI:57945"/>
    </reaction>
</comment>
<reference evidence="22" key="3">
    <citation type="submission" date="2019-09" db="EMBL/GenBank/DDBJ databases">
        <authorList>
            <person name="Gao Z."/>
        </authorList>
    </citation>
    <scope>NUCLEOTIDE SEQUENCE</scope>
    <source>
        <tissue evidence="22">Leaves</tissue>
    </source>
</reference>
<comment type="similarity">
    <text evidence="4">Belongs to the NADH dehydrogenase family.</text>
</comment>
<evidence type="ECO:0000256" key="15">
    <source>
        <dbReference type="ARBA" id="ARBA00023140"/>
    </source>
</evidence>
<keyword evidence="12" id="KW-0520">NAD</keyword>
<dbReference type="InterPro" id="IPR023753">
    <property type="entry name" value="FAD/NAD-binding_dom"/>
</dbReference>
<comment type="subcellular location">
    <subcellularLocation>
        <location evidence="3">Mitochondrion inner membrane</location>
        <topology evidence="3">Peripheral membrane protein</topology>
        <orientation evidence="3">Matrix side</orientation>
    </subcellularLocation>
    <subcellularLocation>
        <location evidence="2">Peroxisome</location>
    </subcellularLocation>
</comment>
<evidence type="ECO:0000256" key="2">
    <source>
        <dbReference type="ARBA" id="ARBA00004275"/>
    </source>
</evidence>
<comment type="cofactor">
    <cofactor evidence="1">
        <name>FAD</name>
        <dbReference type="ChEBI" id="CHEBI:57692"/>
    </cofactor>
</comment>
<evidence type="ECO:0000256" key="17">
    <source>
        <dbReference type="ARBA" id="ARBA00049010"/>
    </source>
</evidence>
<dbReference type="EMBL" id="RXIC02000409">
    <property type="protein sequence ID" value="KAB1199864.1"/>
    <property type="molecule type" value="Genomic_DNA"/>
</dbReference>
<gene>
    <name evidence="21" type="ORF">CJ030_MR0G011018</name>
    <name evidence="22" type="ORF">CJ030_MR0G011023</name>
</gene>
<evidence type="ECO:0000256" key="18">
    <source>
        <dbReference type="ARBA" id="ARBA00055996"/>
    </source>
</evidence>
<dbReference type="PANTHER" id="PTHR43706">
    <property type="entry name" value="NADH DEHYDROGENASE"/>
    <property type="match status" value="1"/>
</dbReference>
<evidence type="ECO:0000256" key="1">
    <source>
        <dbReference type="ARBA" id="ARBA00001974"/>
    </source>
</evidence>
<dbReference type="PANTHER" id="PTHR43706:SF4">
    <property type="entry name" value="NADH:UBIQUINONE REDUCTASE (NON-ELECTROGENIC)"/>
    <property type="match status" value="1"/>
</dbReference>
<dbReference type="InterPro" id="IPR036188">
    <property type="entry name" value="FAD/NAD-bd_sf"/>
</dbReference>
<dbReference type="GO" id="GO:0005743">
    <property type="term" value="C:mitochondrial inner membrane"/>
    <property type="evidence" value="ECO:0007669"/>
    <property type="project" value="UniProtKB-SubCell"/>
</dbReference>
<keyword evidence="10" id="KW-0809">Transit peptide</keyword>
<keyword evidence="15" id="KW-0576">Peroxisome</keyword>
<keyword evidence="13" id="KW-0496">Mitochondrion</keyword>
<keyword evidence="6" id="KW-0285">Flavoprotein</keyword>
<dbReference type="OrthoDB" id="3244603at2759"/>
<dbReference type="FunFam" id="3.50.50.100:FF:000009">
    <property type="entry name" value="Internal alternative NAD(P)H-ubiquinone oxidoreductase A1, mitochondrial"/>
    <property type="match status" value="1"/>
</dbReference>
<keyword evidence="9" id="KW-0521">NADP</keyword>
<evidence type="ECO:0000256" key="5">
    <source>
        <dbReference type="ARBA" id="ARBA00012637"/>
    </source>
</evidence>
<evidence type="ECO:0000256" key="11">
    <source>
        <dbReference type="ARBA" id="ARBA00023002"/>
    </source>
</evidence>
<comment type="caution">
    <text evidence="22">The sequence shown here is derived from an EMBL/GenBank/DDBJ whole genome shotgun (WGS) entry which is preliminary data.</text>
</comment>
<dbReference type="EMBL" id="RXIC02000409">
    <property type="protein sequence ID" value="KAB1199859.1"/>
    <property type="molecule type" value="Genomic_DNA"/>
</dbReference>
<evidence type="ECO:0000256" key="12">
    <source>
        <dbReference type="ARBA" id="ARBA00023027"/>
    </source>
</evidence>
<feature type="domain" description="FAD/NAD(P)-binding" evidence="19">
    <location>
        <begin position="109"/>
        <end position="440"/>
    </location>
</feature>
<keyword evidence="14" id="KW-0472">Membrane</keyword>
<keyword evidence="23" id="KW-1185">Reference proteome</keyword>
<dbReference type="GO" id="GO:0050136">
    <property type="term" value="F:NADH dehydrogenase (quinone) (non-electrogenic) activity"/>
    <property type="evidence" value="ECO:0007669"/>
    <property type="project" value="UniProtKB-EC"/>
</dbReference>
<dbReference type="Pfam" id="PF22366">
    <property type="entry name" value="NDH2_C"/>
    <property type="match status" value="1"/>
</dbReference>
<evidence type="ECO:0000256" key="7">
    <source>
        <dbReference type="ARBA" id="ARBA00022792"/>
    </source>
</evidence>
<protein>
    <recommendedName>
        <fullName evidence="5">NADH:ubiquinone reductase (non-electrogenic)</fullName>
        <ecNumber evidence="5">1.6.5.9</ecNumber>
    </recommendedName>
</protein>
<dbReference type="EC" id="1.6.5.9" evidence="5"/>
<evidence type="ECO:0000256" key="3">
    <source>
        <dbReference type="ARBA" id="ARBA00004443"/>
    </source>
</evidence>
<comment type="function">
    <text evidence="18">Alternative NADH-ubiquinone oxidoreductase which catalyzes the oxidation of mitochondrial NADH does not translocate protons across the inner mitochondrial membrane.</text>
</comment>